<name>A0A0M3TUH0_9GAMM</name>
<evidence type="ECO:0000256" key="8">
    <source>
        <dbReference type="ARBA" id="ARBA00024536"/>
    </source>
</evidence>
<comment type="catalytic activity">
    <reaction evidence="8">
        <text>Fe-coproporphyrin III + 2 H(+) = coproporphyrin III + Fe(2+)</text>
        <dbReference type="Rhea" id="RHEA:49572"/>
        <dbReference type="ChEBI" id="CHEBI:15378"/>
        <dbReference type="ChEBI" id="CHEBI:29033"/>
        <dbReference type="ChEBI" id="CHEBI:68438"/>
        <dbReference type="ChEBI" id="CHEBI:131725"/>
        <dbReference type="EC" id="4.99.1.9"/>
    </reaction>
    <physiologicalReaction direction="right-to-left" evidence="8">
        <dbReference type="Rhea" id="RHEA:49574"/>
    </physiologicalReaction>
</comment>
<evidence type="ECO:0000313" key="11">
    <source>
        <dbReference type="EMBL" id="ALE53241.1"/>
    </source>
</evidence>
<evidence type="ECO:0000256" key="4">
    <source>
        <dbReference type="ARBA" id="ARBA00023004"/>
    </source>
</evidence>
<evidence type="ECO:0000256" key="2">
    <source>
        <dbReference type="ARBA" id="ARBA00022490"/>
    </source>
</evidence>
<dbReference type="GO" id="GO:0005737">
    <property type="term" value="C:cytoplasm"/>
    <property type="evidence" value="ECO:0007669"/>
    <property type="project" value="UniProtKB-SubCell"/>
</dbReference>
<evidence type="ECO:0000256" key="5">
    <source>
        <dbReference type="ARBA" id="ARBA00023133"/>
    </source>
</evidence>
<dbReference type="GO" id="GO:0004325">
    <property type="term" value="F:ferrochelatase activity"/>
    <property type="evidence" value="ECO:0007669"/>
    <property type="project" value="UniProtKB-UniRule"/>
</dbReference>
<dbReference type="FunFam" id="3.40.50.1400:FF:000002">
    <property type="entry name" value="Ferrochelatase"/>
    <property type="match status" value="1"/>
</dbReference>
<keyword evidence="12" id="KW-1185">Reference proteome</keyword>
<dbReference type="InterPro" id="IPR033659">
    <property type="entry name" value="Ferrochelatase_N"/>
</dbReference>
<keyword evidence="5 9" id="KW-0350">Heme biosynthesis</keyword>
<comment type="similarity">
    <text evidence="1 9 10">Belongs to the ferrochelatase family.</text>
</comment>
<keyword evidence="7 9" id="KW-0627">Porphyrin biosynthesis</keyword>
<dbReference type="UniPathway" id="UPA00252">
    <property type="reaction ID" value="UER00325"/>
</dbReference>
<comment type="function">
    <text evidence="9 10">Catalyzes the ferrous insertion into protoporphyrin IX.</text>
</comment>
<dbReference type="STRING" id="1705394.SP60_04935"/>
<dbReference type="SUPFAM" id="SSF53800">
    <property type="entry name" value="Chelatase"/>
    <property type="match status" value="1"/>
</dbReference>
<dbReference type="GO" id="GO:0006783">
    <property type="term" value="P:heme biosynthetic process"/>
    <property type="evidence" value="ECO:0007669"/>
    <property type="project" value="UniProtKB-UniRule"/>
</dbReference>
<keyword evidence="4 9" id="KW-0408">Iron</keyword>
<evidence type="ECO:0000256" key="6">
    <source>
        <dbReference type="ARBA" id="ARBA00023239"/>
    </source>
</evidence>
<dbReference type="PANTHER" id="PTHR11108:SF1">
    <property type="entry name" value="FERROCHELATASE, MITOCHONDRIAL"/>
    <property type="match status" value="1"/>
</dbReference>
<dbReference type="InterPro" id="IPR019772">
    <property type="entry name" value="Ferrochelatase_AS"/>
</dbReference>
<proteinExistence type="inferred from homology"/>
<dbReference type="Gene3D" id="3.40.50.1400">
    <property type="match status" value="2"/>
</dbReference>
<accession>A0A0M3TUH0</accession>
<dbReference type="Proteomes" id="UP000058020">
    <property type="component" value="Chromosome"/>
</dbReference>
<comment type="subcellular location">
    <subcellularLocation>
        <location evidence="9 10">Cytoplasm</location>
    </subcellularLocation>
</comment>
<keyword evidence="6 9" id="KW-0456">Lyase</keyword>
<evidence type="ECO:0000256" key="3">
    <source>
        <dbReference type="ARBA" id="ARBA00022723"/>
    </source>
</evidence>
<dbReference type="KEGG" id="tho:SP60_04935"/>
<gene>
    <name evidence="9 11" type="primary">hemH</name>
    <name evidence="11" type="ORF">SP60_04935</name>
</gene>
<dbReference type="PROSITE" id="PS00534">
    <property type="entry name" value="FERROCHELATASE"/>
    <property type="match status" value="1"/>
</dbReference>
<dbReference type="InterPro" id="IPR033644">
    <property type="entry name" value="Ferrochelatase_C"/>
</dbReference>
<evidence type="ECO:0000256" key="10">
    <source>
        <dbReference type="RuleBase" id="RU000607"/>
    </source>
</evidence>
<comment type="catalytic activity">
    <reaction evidence="9 10">
        <text>heme b + 2 H(+) = protoporphyrin IX + Fe(2+)</text>
        <dbReference type="Rhea" id="RHEA:22584"/>
        <dbReference type="ChEBI" id="CHEBI:15378"/>
        <dbReference type="ChEBI" id="CHEBI:29033"/>
        <dbReference type="ChEBI" id="CHEBI:57306"/>
        <dbReference type="ChEBI" id="CHEBI:60344"/>
        <dbReference type="EC" id="4.98.1.1"/>
    </reaction>
</comment>
<dbReference type="InterPro" id="IPR001015">
    <property type="entry name" value="Ferrochelatase"/>
</dbReference>
<dbReference type="Pfam" id="PF00762">
    <property type="entry name" value="Ferrochelatase"/>
    <property type="match status" value="1"/>
</dbReference>
<reference evidence="11 12" key="1">
    <citation type="journal article" date="2015" name="Genome Announc.">
        <title>Genome Sequence of 'Candidatus Thioglobus autotrophica' Strain EF1, a Chemoautotroph from the SUP05 Clade of Marine Gammaproteobacteria.</title>
        <authorList>
            <person name="Shah V."/>
            <person name="Morris R.M."/>
        </authorList>
    </citation>
    <scope>NUCLEOTIDE SEQUENCE [LARGE SCALE GENOMIC DNA]</scope>
    <source>
        <strain evidence="11 12">EF1</strain>
    </source>
</reference>
<feature type="binding site" evidence="9">
    <location>
        <position position="203"/>
    </location>
    <ligand>
        <name>Fe(2+)</name>
        <dbReference type="ChEBI" id="CHEBI:29033"/>
    </ligand>
</feature>
<protein>
    <recommendedName>
        <fullName evidence="9 10">Ferrochelatase</fullName>
        <ecNumber evidence="9 10">4.98.1.1</ecNumber>
    </recommendedName>
    <alternativeName>
        <fullName evidence="9">Heme synthase</fullName>
    </alternativeName>
    <alternativeName>
        <fullName evidence="9">Protoheme ferro-lyase</fullName>
    </alternativeName>
</protein>
<comment type="pathway">
    <text evidence="9 10">Porphyrin-containing compound metabolism; protoheme biosynthesis; protoheme from protoporphyrin-IX: step 1/1.</text>
</comment>
<dbReference type="CDD" id="cd03411">
    <property type="entry name" value="Ferrochelatase_N"/>
    <property type="match status" value="1"/>
</dbReference>
<dbReference type="GO" id="GO:0046872">
    <property type="term" value="F:metal ion binding"/>
    <property type="evidence" value="ECO:0007669"/>
    <property type="project" value="UniProtKB-KW"/>
</dbReference>
<sequence length="335" mass="38677">MGQDKIGVLVTNLGTPDAPTKSGLKIYLKEFLSDTRVVEPPPARWIWKMILNFIILNFRPRLSAKSYQSVWGAFGSGSPLFDISKQQEESLQIQFDKIHPGKYQVELGMRYGNPSIKSALRILEKAECDKIIVLPLYPQYASATTGSTFDAVADEIKTWRRVPEMRFVNHYFNDERYISALANSVKDFQKEGEKPDLLLMSYHGIPRRYFNNGDSYPCHCCQTTYLLAKKLEMEPDTYKMTYQSRFGREEWMKDYTDETLKGLPGKGVKNIQVICPGFSADCLETIEEIEEENKEYFMQAGGEKYQYIPALNNRQDHIDCLYGIVEDKTQDWLKQ</sequence>
<dbReference type="AlphaFoldDB" id="A0A0M3TUH0"/>
<dbReference type="CDD" id="cd00419">
    <property type="entry name" value="Ferrochelatase_C"/>
    <property type="match status" value="1"/>
</dbReference>
<dbReference type="PANTHER" id="PTHR11108">
    <property type="entry name" value="FERROCHELATASE"/>
    <property type="match status" value="1"/>
</dbReference>
<evidence type="ECO:0000256" key="7">
    <source>
        <dbReference type="ARBA" id="ARBA00023244"/>
    </source>
</evidence>
<keyword evidence="2 9" id="KW-0963">Cytoplasm</keyword>
<dbReference type="NCBIfam" id="TIGR00109">
    <property type="entry name" value="hemH"/>
    <property type="match status" value="1"/>
</dbReference>
<evidence type="ECO:0000313" key="12">
    <source>
        <dbReference type="Proteomes" id="UP000058020"/>
    </source>
</evidence>
<feature type="binding site" evidence="9">
    <location>
        <position position="284"/>
    </location>
    <ligand>
        <name>Fe(2+)</name>
        <dbReference type="ChEBI" id="CHEBI:29033"/>
    </ligand>
</feature>
<organism evidence="11 12">
    <name type="scientific">Candidatus Thioglobus autotrophicus</name>
    <dbReference type="NCBI Taxonomy" id="1705394"/>
    <lineage>
        <taxon>Bacteria</taxon>
        <taxon>Pseudomonadati</taxon>
        <taxon>Pseudomonadota</taxon>
        <taxon>Gammaproteobacteria</taxon>
        <taxon>Candidatus Pseudothioglobaceae</taxon>
        <taxon>Candidatus Thioglobus</taxon>
    </lineage>
</organism>
<dbReference type="HAMAP" id="MF_00323">
    <property type="entry name" value="Ferrochelatase"/>
    <property type="match status" value="1"/>
</dbReference>
<dbReference type="EC" id="4.98.1.1" evidence="9 10"/>
<evidence type="ECO:0000256" key="9">
    <source>
        <dbReference type="HAMAP-Rule" id="MF_00323"/>
    </source>
</evidence>
<dbReference type="EMBL" id="CP010552">
    <property type="protein sequence ID" value="ALE53241.1"/>
    <property type="molecule type" value="Genomic_DNA"/>
</dbReference>
<dbReference type="PATRIC" id="fig|1705394.5.peg.989"/>
<keyword evidence="3 9" id="KW-0479">Metal-binding</keyword>
<evidence type="ECO:0000256" key="1">
    <source>
        <dbReference type="ARBA" id="ARBA00007718"/>
    </source>
</evidence>